<evidence type="ECO:0000313" key="1">
    <source>
        <dbReference type="EMBL" id="PWN55492.1"/>
    </source>
</evidence>
<name>A0A363UJ89_9GAMM</name>
<evidence type="ECO:0000313" key="2">
    <source>
        <dbReference type="Proteomes" id="UP000251800"/>
    </source>
</evidence>
<sequence>MTQSEFSLPSLPCAAEAFLPHDAPMALVDQILTVEPGRLMARVDIHPDCQFADADGVPVWVGIEYMAQTIAAYGGVLATTQGQPVKIGFLVSARKVRCAVDAFGFGDVLDVEAREINMPDDGLATFDCQVLRDGQSLMSARINVYQPADPLRYLQENA</sequence>
<dbReference type="SUPFAM" id="SSF54637">
    <property type="entry name" value="Thioesterase/thiol ester dehydrase-isomerase"/>
    <property type="match status" value="1"/>
</dbReference>
<dbReference type="Proteomes" id="UP000251800">
    <property type="component" value="Unassembled WGS sequence"/>
</dbReference>
<dbReference type="CDD" id="cd01289">
    <property type="entry name" value="FabA_like"/>
    <property type="match status" value="1"/>
</dbReference>
<dbReference type="AlphaFoldDB" id="A0A363UJ89"/>
<dbReference type="Pfam" id="PF22817">
    <property type="entry name" value="ApeP-like"/>
    <property type="match status" value="1"/>
</dbReference>
<dbReference type="Gene3D" id="3.10.129.10">
    <property type="entry name" value="Hotdog Thioesterase"/>
    <property type="match status" value="1"/>
</dbReference>
<comment type="caution">
    <text evidence="1">The sequence shown here is derived from an EMBL/GenBank/DDBJ whole genome shotgun (WGS) entry which is preliminary data.</text>
</comment>
<proteinExistence type="predicted"/>
<accession>A0A363UJ89</accession>
<dbReference type="InterPro" id="IPR029069">
    <property type="entry name" value="HotDog_dom_sf"/>
</dbReference>
<gene>
    <name evidence="1" type="ORF">DEH80_11910</name>
</gene>
<dbReference type="EMBL" id="QEQK01000010">
    <property type="protein sequence ID" value="PWN55492.1"/>
    <property type="molecule type" value="Genomic_DNA"/>
</dbReference>
<keyword evidence="2" id="KW-1185">Reference proteome</keyword>
<reference evidence="1 2" key="1">
    <citation type="submission" date="2018-05" db="EMBL/GenBank/DDBJ databases">
        <title>Abyssibacter profundi OUC007T gen. nov., sp. nov, a marine bacterium isolated from seawater of the Mariana Trench.</title>
        <authorList>
            <person name="Zhou S."/>
        </authorList>
    </citation>
    <scope>NUCLEOTIDE SEQUENCE [LARGE SCALE GENOMIC DNA]</scope>
    <source>
        <strain evidence="1 2">OUC007</strain>
    </source>
</reference>
<dbReference type="OrthoDB" id="9800188at2"/>
<dbReference type="RefSeq" id="WP_109720730.1">
    <property type="nucleotide sequence ID" value="NZ_QEQK01000010.1"/>
</dbReference>
<protein>
    <submittedName>
        <fullName evidence="1">3-hydroxylacyl-ACP dehydratase</fullName>
    </submittedName>
</protein>
<dbReference type="InterPro" id="IPR016776">
    <property type="entry name" value="ApeP-like_dehydratase"/>
</dbReference>
<organism evidence="1 2">
    <name type="scientific">Abyssibacter profundi</name>
    <dbReference type="NCBI Taxonomy" id="2182787"/>
    <lineage>
        <taxon>Bacteria</taxon>
        <taxon>Pseudomonadati</taxon>
        <taxon>Pseudomonadota</taxon>
        <taxon>Gammaproteobacteria</taxon>
        <taxon>Chromatiales</taxon>
        <taxon>Oceanococcaceae</taxon>
        <taxon>Abyssibacter</taxon>
    </lineage>
</organism>
<dbReference type="PIRSF" id="PIRSF020565">
    <property type="entry name" value="3Ho_Ac_ACP_DH_prd"/>
    <property type="match status" value="1"/>
</dbReference>